<dbReference type="AlphaFoldDB" id="A0A8C0LWA4"/>
<accession>A0A8C0LWA4</accession>
<dbReference type="PANTHER" id="PTHR47219:SF25">
    <property type="entry name" value="RAB-GAP TBC DOMAIN-CONTAINING PROTEIN"/>
    <property type="match status" value="1"/>
</dbReference>
<organism evidence="2 3">
    <name type="scientific">Canis lupus familiaris</name>
    <name type="common">Dog</name>
    <name type="synonym">Canis familiaris</name>
    <dbReference type="NCBI Taxonomy" id="9615"/>
    <lineage>
        <taxon>Eukaryota</taxon>
        <taxon>Metazoa</taxon>
        <taxon>Chordata</taxon>
        <taxon>Craniata</taxon>
        <taxon>Vertebrata</taxon>
        <taxon>Euteleostomi</taxon>
        <taxon>Mammalia</taxon>
        <taxon>Eutheria</taxon>
        <taxon>Laurasiatheria</taxon>
        <taxon>Carnivora</taxon>
        <taxon>Caniformia</taxon>
        <taxon>Canidae</taxon>
        <taxon>Canis</taxon>
    </lineage>
</organism>
<name>A0A8C0LWA4_CANLF</name>
<dbReference type="InterPro" id="IPR035969">
    <property type="entry name" value="Rab-GAP_TBC_sf"/>
</dbReference>
<sequence>MKEAALVSSWDIMQINLDVNRTFRSHTMFWDRYGVRQRALFHVLAAYSVYDTVSVPAPASCPAGGLVLSAGDQRDSRLGPQLHGPEMPGRVSLLQDEQGAGCRPPRGGRACVPQGPRVHRGRPRTRIWTLTDGTTDENPGGEGSHSPEGHQAEVPRRLLPSMAHSRRAPRGPQLTHSKVPWGVLALLPSWDLPGATVRPPTCPQWGGLQTWWVPCSLAQLTEAPPPGLRTGALVWWLQGSVVGPRVLAPELVRVALTCPAPPSGSPLRDPPPGTRAVREQGEPDAHGEGSEGARGARPPWGSGSCRRWATARA</sequence>
<dbReference type="Proteomes" id="UP000694429">
    <property type="component" value="Chromosome 2"/>
</dbReference>
<dbReference type="SUPFAM" id="SSF47923">
    <property type="entry name" value="Ypt/Rab-GAP domain of gyp1p"/>
    <property type="match status" value="1"/>
</dbReference>
<dbReference type="OrthoDB" id="9572838at2759"/>
<feature type="compositionally biased region" description="Low complexity" evidence="1">
    <location>
        <begin position="99"/>
        <end position="111"/>
    </location>
</feature>
<feature type="region of interest" description="Disordered" evidence="1">
    <location>
        <begin position="258"/>
        <end position="313"/>
    </location>
</feature>
<protein>
    <submittedName>
        <fullName evidence="2">Uncharacterized protein</fullName>
    </submittedName>
</protein>
<evidence type="ECO:0000313" key="2">
    <source>
        <dbReference type="Ensembl" id="ENSCAFP00030001101.1"/>
    </source>
</evidence>
<dbReference type="Ensembl" id="ENSCAFT00030001253.1">
    <property type="protein sequence ID" value="ENSCAFP00030001101.1"/>
    <property type="gene ID" value="ENSCAFG00030000731.1"/>
</dbReference>
<dbReference type="Gene3D" id="1.10.8.270">
    <property type="entry name" value="putative rabgap domain of human tbc1 domain family member 14 like domains"/>
    <property type="match status" value="1"/>
</dbReference>
<dbReference type="InterPro" id="IPR050302">
    <property type="entry name" value="Rab_GAP_TBC_domain"/>
</dbReference>
<proteinExistence type="predicted"/>
<evidence type="ECO:0000256" key="1">
    <source>
        <dbReference type="SAM" id="MobiDB-lite"/>
    </source>
</evidence>
<feature type="compositionally biased region" description="Pro residues" evidence="1">
    <location>
        <begin position="259"/>
        <end position="273"/>
    </location>
</feature>
<feature type="region of interest" description="Disordered" evidence="1">
    <location>
        <begin position="97"/>
        <end position="151"/>
    </location>
</feature>
<reference evidence="2" key="1">
    <citation type="submission" date="2019-03" db="EMBL/GenBank/DDBJ databases">
        <authorList>
            <person name="Warren W.C."/>
            <person name="Johnson G.S."/>
        </authorList>
    </citation>
    <scope>NUCLEOTIDE SEQUENCE [LARGE SCALE GENOMIC DNA]</scope>
    <source>
        <strain evidence="2">Basenji</strain>
    </source>
</reference>
<reference evidence="2" key="2">
    <citation type="submission" date="2025-08" db="UniProtKB">
        <authorList>
            <consortium name="Ensembl"/>
        </authorList>
    </citation>
    <scope>IDENTIFICATION</scope>
</reference>
<evidence type="ECO:0000313" key="3">
    <source>
        <dbReference type="Proteomes" id="UP000694429"/>
    </source>
</evidence>
<dbReference type="PANTHER" id="PTHR47219">
    <property type="entry name" value="RAB GTPASE-ACTIVATING PROTEIN 1-LIKE"/>
    <property type="match status" value="1"/>
</dbReference>
<feature type="compositionally biased region" description="Basic and acidic residues" evidence="1">
    <location>
        <begin position="276"/>
        <end position="291"/>
    </location>
</feature>